<evidence type="ECO:0000256" key="1">
    <source>
        <dbReference type="SAM" id="MobiDB-lite"/>
    </source>
</evidence>
<feature type="region of interest" description="Disordered" evidence="1">
    <location>
        <begin position="113"/>
        <end position="166"/>
    </location>
</feature>
<comment type="caution">
    <text evidence="2">The sequence shown here is derived from an EMBL/GenBank/DDBJ whole genome shotgun (WGS) entry which is preliminary data.</text>
</comment>
<dbReference type="EMBL" id="JARJLG010000062">
    <property type="protein sequence ID" value="KAJ7756080.1"/>
    <property type="molecule type" value="Genomic_DNA"/>
</dbReference>
<protein>
    <submittedName>
        <fullName evidence="2">Uncharacterized protein</fullName>
    </submittedName>
</protein>
<evidence type="ECO:0000313" key="3">
    <source>
        <dbReference type="Proteomes" id="UP001215280"/>
    </source>
</evidence>
<feature type="compositionally biased region" description="Basic residues" evidence="1">
    <location>
        <begin position="150"/>
        <end position="159"/>
    </location>
</feature>
<dbReference type="Proteomes" id="UP001215280">
    <property type="component" value="Unassembled WGS sequence"/>
</dbReference>
<sequence length="166" mass="17652">MDLNNPLMNFDHDVYDLDFSTDLDFGMDLGPPTNPSPNGGLGLADAFGMRPLQTPRFMFPPVHGYGVPPARDSLALTGDDSALGMPPLLGSFGVDGAYDAYMAINYAMPQLPNPNPQDYDLDDRAEGMAPPGALGEATNTEQPAQGRTPKPARKTRKKKDAADAGA</sequence>
<proteinExistence type="predicted"/>
<organism evidence="2 3">
    <name type="scientific">Mycena maculata</name>
    <dbReference type="NCBI Taxonomy" id="230809"/>
    <lineage>
        <taxon>Eukaryota</taxon>
        <taxon>Fungi</taxon>
        <taxon>Dikarya</taxon>
        <taxon>Basidiomycota</taxon>
        <taxon>Agaricomycotina</taxon>
        <taxon>Agaricomycetes</taxon>
        <taxon>Agaricomycetidae</taxon>
        <taxon>Agaricales</taxon>
        <taxon>Marasmiineae</taxon>
        <taxon>Mycenaceae</taxon>
        <taxon>Mycena</taxon>
    </lineage>
</organism>
<gene>
    <name evidence="2" type="ORF">DFH07DRAFT_959215</name>
</gene>
<accession>A0AAD7J3R0</accession>
<evidence type="ECO:0000313" key="2">
    <source>
        <dbReference type="EMBL" id="KAJ7756080.1"/>
    </source>
</evidence>
<dbReference type="AlphaFoldDB" id="A0AAD7J3R0"/>
<keyword evidence="3" id="KW-1185">Reference proteome</keyword>
<name>A0AAD7J3R0_9AGAR</name>
<reference evidence="2" key="1">
    <citation type="submission" date="2023-03" db="EMBL/GenBank/DDBJ databases">
        <title>Massive genome expansion in bonnet fungi (Mycena s.s.) driven by repeated elements and novel gene families across ecological guilds.</title>
        <authorList>
            <consortium name="Lawrence Berkeley National Laboratory"/>
            <person name="Harder C.B."/>
            <person name="Miyauchi S."/>
            <person name="Viragh M."/>
            <person name="Kuo A."/>
            <person name="Thoen E."/>
            <person name="Andreopoulos B."/>
            <person name="Lu D."/>
            <person name="Skrede I."/>
            <person name="Drula E."/>
            <person name="Henrissat B."/>
            <person name="Morin E."/>
            <person name="Kohler A."/>
            <person name="Barry K."/>
            <person name="LaButti K."/>
            <person name="Morin E."/>
            <person name="Salamov A."/>
            <person name="Lipzen A."/>
            <person name="Mereny Z."/>
            <person name="Hegedus B."/>
            <person name="Baldrian P."/>
            <person name="Stursova M."/>
            <person name="Weitz H."/>
            <person name="Taylor A."/>
            <person name="Grigoriev I.V."/>
            <person name="Nagy L.G."/>
            <person name="Martin F."/>
            <person name="Kauserud H."/>
        </authorList>
    </citation>
    <scope>NUCLEOTIDE SEQUENCE</scope>
    <source>
        <strain evidence="2">CBHHK188m</strain>
    </source>
</reference>